<protein>
    <recommendedName>
        <fullName evidence="3">NmrA-like domain-containing protein</fullName>
    </recommendedName>
</protein>
<comment type="caution">
    <text evidence="4">The sequence shown here is derived from an EMBL/GenBank/DDBJ whole genome shotgun (WGS) entry which is preliminary data.</text>
</comment>
<keyword evidence="2" id="KW-0521">NADP</keyword>
<reference evidence="4 5" key="1">
    <citation type="submission" date="2023-08" db="EMBL/GenBank/DDBJ databases">
        <title>Black Yeasts Isolated from many extreme environments.</title>
        <authorList>
            <person name="Coleine C."/>
            <person name="Stajich J.E."/>
            <person name="Selbmann L."/>
        </authorList>
    </citation>
    <scope>NUCLEOTIDE SEQUENCE [LARGE SCALE GENOMIC DNA]</scope>
    <source>
        <strain evidence="4 5">CCFEE 5792</strain>
    </source>
</reference>
<dbReference type="InterPro" id="IPR008030">
    <property type="entry name" value="NmrA-like"/>
</dbReference>
<dbReference type="PANTHER" id="PTHR42748">
    <property type="entry name" value="NITROGEN METABOLITE REPRESSION PROTEIN NMRA FAMILY MEMBER"/>
    <property type="match status" value="1"/>
</dbReference>
<dbReference type="PANTHER" id="PTHR42748:SF31">
    <property type="entry name" value="NMRA-LIKE DOMAIN-CONTAINING PROTEIN-RELATED"/>
    <property type="match status" value="1"/>
</dbReference>
<dbReference type="InterPro" id="IPR036291">
    <property type="entry name" value="NAD(P)-bd_dom_sf"/>
</dbReference>
<accession>A0AAV9MXS7</accession>
<gene>
    <name evidence="4" type="ORF">LTR84_009481</name>
</gene>
<dbReference type="GeneID" id="89977640"/>
<dbReference type="Pfam" id="PF05368">
    <property type="entry name" value="NmrA"/>
    <property type="match status" value="1"/>
</dbReference>
<keyword evidence="5" id="KW-1185">Reference proteome</keyword>
<dbReference type="GO" id="GO:0005634">
    <property type="term" value="C:nucleus"/>
    <property type="evidence" value="ECO:0007669"/>
    <property type="project" value="TreeGrafter"/>
</dbReference>
<proteinExistence type="inferred from homology"/>
<comment type="similarity">
    <text evidence="1">Belongs to the NmrA-type oxidoreductase family.</text>
</comment>
<dbReference type="Proteomes" id="UP001358417">
    <property type="component" value="Unassembled WGS sequence"/>
</dbReference>
<dbReference type="Gene3D" id="3.40.50.720">
    <property type="entry name" value="NAD(P)-binding Rossmann-like Domain"/>
    <property type="match status" value="1"/>
</dbReference>
<dbReference type="InterPro" id="IPR051164">
    <property type="entry name" value="NmrA-like_oxidored"/>
</dbReference>
<sequence>MSEIIVLTCASGKQCNQIIPALYQEPSIYKLRLVVHSKHSLDRLSKQYPNAEVVQADLDNLDSCGRILHGATTIYYVSPTFSPHEVQYGTNIIDTALSESRKPDSKFLHFIFSSVLHPEISKLLNHDRKRLIEEYLVESSLPYTILQPSHFADNAIGRLLSLRKDPTPDPIFVAAHDPEVSFSFSCVRDHAEASVKVIRERSRHFFATYPLVSTLPMKYSEYVRSIGAVLGKDITVRQLSYEEAVEMYCRLFFGSLDVEQNFRDAVERLLLYYNRRGLVGNPGILEWLLGRPGTTPAQLARLMLQEAEAEIK</sequence>
<evidence type="ECO:0000259" key="3">
    <source>
        <dbReference type="Pfam" id="PF05368"/>
    </source>
</evidence>
<organism evidence="4 5">
    <name type="scientific">Exophiala bonariae</name>
    <dbReference type="NCBI Taxonomy" id="1690606"/>
    <lineage>
        <taxon>Eukaryota</taxon>
        <taxon>Fungi</taxon>
        <taxon>Dikarya</taxon>
        <taxon>Ascomycota</taxon>
        <taxon>Pezizomycotina</taxon>
        <taxon>Eurotiomycetes</taxon>
        <taxon>Chaetothyriomycetidae</taxon>
        <taxon>Chaetothyriales</taxon>
        <taxon>Herpotrichiellaceae</taxon>
        <taxon>Exophiala</taxon>
    </lineage>
</organism>
<evidence type="ECO:0000313" key="5">
    <source>
        <dbReference type="Proteomes" id="UP001358417"/>
    </source>
</evidence>
<evidence type="ECO:0000256" key="1">
    <source>
        <dbReference type="ARBA" id="ARBA00006328"/>
    </source>
</evidence>
<dbReference type="SUPFAM" id="SSF51735">
    <property type="entry name" value="NAD(P)-binding Rossmann-fold domains"/>
    <property type="match status" value="1"/>
</dbReference>
<evidence type="ECO:0000256" key="2">
    <source>
        <dbReference type="ARBA" id="ARBA00022857"/>
    </source>
</evidence>
<dbReference type="EMBL" id="JAVRRD010000039">
    <property type="protein sequence ID" value="KAK5045148.1"/>
    <property type="molecule type" value="Genomic_DNA"/>
</dbReference>
<dbReference type="RefSeq" id="XP_064700784.1">
    <property type="nucleotide sequence ID" value="XM_064853021.1"/>
</dbReference>
<dbReference type="AlphaFoldDB" id="A0AAV9MXS7"/>
<name>A0AAV9MXS7_9EURO</name>
<feature type="domain" description="NmrA-like" evidence="3">
    <location>
        <begin position="3"/>
        <end position="245"/>
    </location>
</feature>
<evidence type="ECO:0000313" key="4">
    <source>
        <dbReference type="EMBL" id="KAK5045148.1"/>
    </source>
</evidence>
<dbReference type="Gene3D" id="3.90.25.10">
    <property type="entry name" value="UDP-galactose 4-epimerase, domain 1"/>
    <property type="match status" value="1"/>
</dbReference>